<feature type="domain" description="Peptidase A1" evidence="2">
    <location>
        <begin position="187"/>
        <end position="407"/>
    </location>
</feature>
<dbReference type="EMBL" id="ML170438">
    <property type="protein sequence ID" value="TDL13889.1"/>
    <property type="molecule type" value="Genomic_DNA"/>
</dbReference>
<dbReference type="Pfam" id="PF00026">
    <property type="entry name" value="Asp"/>
    <property type="match status" value="1"/>
</dbReference>
<dbReference type="Proteomes" id="UP000294933">
    <property type="component" value="Unassembled WGS sequence"/>
</dbReference>
<dbReference type="Gene3D" id="2.40.70.10">
    <property type="entry name" value="Acid Proteases"/>
    <property type="match status" value="1"/>
</dbReference>
<evidence type="ECO:0000313" key="3">
    <source>
        <dbReference type="EMBL" id="TDL13889.1"/>
    </source>
</evidence>
<dbReference type="InterPro" id="IPR034164">
    <property type="entry name" value="Pepsin-like_dom"/>
</dbReference>
<accession>A0A4Y7PH54</accession>
<dbReference type="InterPro" id="IPR021109">
    <property type="entry name" value="Peptidase_aspartic_dom_sf"/>
</dbReference>
<proteinExistence type="inferred from homology"/>
<dbReference type="GO" id="GO:0004190">
    <property type="term" value="F:aspartic-type endopeptidase activity"/>
    <property type="evidence" value="ECO:0007669"/>
    <property type="project" value="InterPro"/>
</dbReference>
<dbReference type="AlphaFoldDB" id="A0A4Y7PH54"/>
<evidence type="ECO:0000259" key="2">
    <source>
        <dbReference type="Pfam" id="PF00026"/>
    </source>
</evidence>
<evidence type="ECO:0000256" key="1">
    <source>
        <dbReference type="ARBA" id="ARBA00007447"/>
    </source>
</evidence>
<evidence type="ECO:0000313" key="4">
    <source>
        <dbReference type="Proteomes" id="UP000294933"/>
    </source>
</evidence>
<comment type="similarity">
    <text evidence="1">Belongs to the peptidase A1 family.</text>
</comment>
<dbReference type="GO" id="GO:0006508">
    <property type="term" value="P:proteolysis"/>
    <property type="evidence" value="ECO:0007669"/>
    <property type="project" value="InterPro"/>
</dbReference>
<keyword evidence="4" id="KW-1185">Reference proteome</keyword>
<sequence length="480" mass="53909">MAKVPEPIEVHLGSPKITADGMEEQLFHDQVRQLRLSKYINAALGRKVEAQGIDAKVRGVQATRVLGLKKRPPGMNLATYDGYYSINVQVPMKVQGKSPPYVIMALHIDTGSNLSTLGERKIHIEGEEKEYIPPDMPKRTDYHGFKCKGEYMIGPNGGEKLDGIIHDLTGLKIPGSEFEFDLTACVIKPRVRPVTDGIFGLGREALTNQYDYEFDGNIVMEPQPTLIANAFDEIMKKNPALVPVIGFYFLPLNAENVNQEPKTAKQVGSHLTIGKIAHKYIEGGEAGINWVKLLHDDTGKMQYKFFMEGISCGTHEDEKIKFQKPDRNAHSEGHENKPTSNIFAIIDTGCQSIFMDQDLFHRYATCIGGAYMPQIGYYAVTEEQFKTMPDLVFHIGGKSYSLDRHSQVMPLKLWPPYWHGFDAMKDLQVLVSQPYVSGSKLGDIDVLLGAAFMSHFICHIHMPYKKKFTEEMFGIAHQLK</sequence>
<dbReference type="VEuPathDB" id="FungiDB:BD410DRAFT_868659"/>
<reference evidence="3 4" key="1">
    <citation type="submission" date="2018-06" db="EMBL/GenBank/DDBJ databases">
        <title>A transcriptomic atlas of mushroom development highlights an independent origin of complex multicellularity.</title>
        <authorList>
            <consortium name="DOE Joint Genome Institute"/>
            <person name="Krizsan K."/>
            <person name="Almasi E."/>
            <person name="Merenyi Z."/>
            <person name="Sahu N."/>
            <person name="Viragh M."/>
            <person name="Koszo T."/>
            <person name="Mondo S."/>
            <person name="Kiss B."/>
            <person name="Balint B."/>
            <person name="Kues U."/>
            <person name="Barry K."/>
            <person name="Hegedus J.C."/>
            <person name="Henrissat B."/>
            <person name="Johnson J."/>
            <person name="Lipzen A."/>
            <person name="Ohm R."/>
            <person name="Nagy I."/>
            <person name="Pangilinan J."/>
            <person name="Yan J."/>
            <person name="Xiong Y."/>
            <person name="Grigoriev I.V."/>
            <person name="Hibbett D.S."/>
            <person name="Nagy L.G."/>
        </authorList>
    </citation>
    <scope>NUCLEOTIDE SEQUENCE [LARGE SCALE GENOMIC DNA]</scope>
    <source>
        <strain evidence="3 4">SZMC22713</strain>
    </source>
</reference>
<dbReference type="CDD" id="cd05471">
    <property type="entry name" value="pepsin_like"/>
    <property type="match status" value="1"/>
</dbReference>
<dbReference type="PANTHER" id="PTHR47966:SF51">
    <property type="entry name" value="BETA-SITE APP-CLEAVING ENZYME, ISOFORM A-RELATED"/>
    <property type="match status" value="1"/>
</dbReference>
<gene>
    <name evidence="3" type="ORF">BD410DRAFT_868659</name>
</gene>
<dbReference type="SUPFAM" id="SSF50630">
    <property type="entry name" value="Acid proteases"/>
    <property type="match status" value="1"/>
</dbReference>
<organism evidence="3 4">
    <name type="scientific">Rickenella mellea</name>
    <dbReference type="NCBI Taxonomy" id="50990"/>
    <lineage>
        <taxon>Eukaryota</taxon>
        <taxon>Fungi</taxon>
        <taxon>Dikarya</taxon>
        <taxon>Basidiomycota</taxon>
        <taxon>Agaricomycotina</taxon>
        <taxon>Agaricomycetes</taxon>
        <taxon>Hymenochaetales</taxon>
        <taxon>Rickenellaceae</taxon>
        <taxon>Rickenella</taxon>
    </lineage>
</organism>
<protein>
    <recommendedName>
        <fullName evidence="2">Peptidase A1 domain-containing protein</fullName>
    </recommendedName>
</protein>
<dbReference type="InterPro" id="IPR001461">
    <property type="entry name" value="Aspartic_peptidase_A1"/>
</dbReference>
<dbReference type="InterPro" id="IPR033121">
    <property type="entry name" value="PEPTIDASE_A1"/>
</dbReference>
<name>A0A4Y7PH54_9AGAM</name>
<dbReference type="PANTHER" id="PTHR47966">
    <property type="entry name" value="BETA-SITE APP-CLEAVING ENZYME, ISOFORM A-RELATED"/>
    <property type="match status" value="1"/>
</dbReference>